<name>A0ABT5J976_RHOTP</name>
<dbReference type="Gene3D" id="3.40.190.10">
    <property type="entry name" value="Periplasmic binding protein-like II"/>
    <property type="match status" value="2"/>
</dbReference>
<evidence type="ECO:0000256" key="2">
    <source>
        <dbReference type="SAM" id="SignalP"/>
    </source>
</evidence>
<dbReference type="PANTHER" id="PTHR35936">
    <property type="entry name" value="MEMBRANE-BOUND LYTIC MUREIN TRANSGLYCOSYLASE F"/>
    <property type="match status" value="1"/>
</dbReference>
<gene>
    <name evidence="4" type="ORF">PQJ73_10985</name>
</gene>
<keyword evidence="5" id="KW-1185">Reference proteome</keyword>
<sequence>MVSIDRRLFASFAFAAALLVPCGIATAEPDAKPGPASSPASILAPSGKLRAGLYPGTPTSYLAGRDGGTPRGVGYELGKALAEKLGVPYEPVVFKKNAEVLEAVQSGAVDVAFTNASVARAKVMDFAPAYLDIELGYLVRAGSPVASVDTVDQKGTKIGVTKGSSSDGVLSRDLKNAEVVRAETVGLAAEMLKEGKIDAFATNKATLFEMSDKVPGSKVLDGRWGMERHAVAIPKGRDAGLPFVRSFTAEVKANGLVAGAVERAGLRGAQVSEMK</sequence>
<dbReference type="Pfam" id="PF00497">
    <property type="entry name" value="SBP_bac_3"/>
    <property type="match status" value="1"/>
</dbReference>
<feature type="signal peptide" evidence="2">
    <location>
        <begin position="1"/>
        <end position="27"/>
    </location>
</feature>
<dbReference type="RefSeq" id="WP_272777051.1">
    <property type="nucleotide sequence ID" value="NZ_JAQQLI010000014.1"/>
</dbReference>
<reference evidence="4" key="1">
    <citation type="journal article" date="2023" name="Microbiol Resour">
        <title>Genome Sequences of Rhodoplanes serenus and Two Thermotolerant Strains, Rhodoplanes tepidamans and 'Rhodoplanes cryptolactis,' Further Refine the Genus.</title>
        <authorList>
            <person name="Rayyan A.A."/>
            <person name="Kyndt J.A."/>
        </authorList>
    </citation>
    <scope>NUCLEOTIDE SEQUENCE</scope>
    <source>
        <strain evidence="4">DSM 9987</strain>
    </source>
</reference>
<feature type="domain" description="Solute-binding protein family 3/N-terminal" evidence="3">
    <location>
        <begin position="48"/>
        <end position="268"/>
    </location>
</feature>
<comment type="caution">
    <text evidence="4">The sequence shown here is derived from an EMBL/GenBank/DDBJ whole genome shotgun (WGS) entry which is preliminary data.</text>
</comment>
<evidence type="ECO:0000256" key="1">
    <source>
        <dbReference type="ARBA" id="ARBA00022729"/>
    </source>
</evidence>
<evidence type="ECO:0000313" key="5">
    <source>
        <dbReference type="Proteomes" id="UP001165652"/>
    </source>
</evidence>
<reference evidence="4" key="2">
    <citation type="submission" date="2023-02" db="EMBL/GenBank/DDBJ databases">
        <authorList>
            <person name="Rayyan A."/>
            <person name="Meyer T."/>
            <person name="Kyndt J.A."/>
        </authorList>
    </citation>
    <scope>NUCLEOTIDE SEQUENCE</scope>
    <source>
        <strain evidence="4">DSM 9987</strain>
    </source>
</reference>
<keyword evidence="1 2" id="KW-0732">Signal</keyword>
<protein>
    <submittedName>
        <fullName evidence="4">Transporter substrate-binding domain-containing protein</fullName>
    </submittedName>
</protein>
<evidence type="ECO:0000313" key="4">
    <source>
        <dbReference type="EMBL" id="MDC7786205.1"/>
    </source>
</evidence>
<proteinExistence type="predicted"/>
<dbReference type="PANTHER" id="PTHR35936:SF17">
    <property type="entry name" value="ARGININE-BINDING EXTRACELLULAR PROTEIN ARTP"/>
    <property type="match status" value="1"/>
</dbReference>
<evidence type="ECO:0000259" key="3">
    <source>
        <dbReference type="SMART" id="SM00062"/>
    </source>
</evidence>
<accession>A0ABT5J976</accession>
<dbReference type="SUPFAM" id="SSF53850">
    <property type="entry name" value="Periplasmic binding protein-like II"/>
    <property type="match status" value="1"/>
</dbReference>
<dbReference type="EMBL" id="JAQQLI010000014">
    <property type="protein sequence ID" value="MDC7786205.1"/>
    <property type="molecule type" value="Genomic_DNA"/>
</dbReference>
<organism evidence="4 5">
    <name type="scientific">Rhodoplanes tepidamans</name>
    <name type="common">Rhodoplanes cryptolactis</name>
    <dbReference type="NCBI Taxonomy" id="200616"/>
    <lineage>
        <taxon>Bacteria</taxon>
        <taxon>Pseudomonadati</taxon>
        <taxon>Pseudomonadota</taxon>
        <taxon>Alphaproteobacteria</taxon>
        <taxon>Hyphomicrobiales</taxon>
        <taxon>Nitrobacteraceae</taxon>
        <taxon>Rhodoplanes</taxon>
    </lineage>
</organism>
<feature type="chain" id="PRO_5045132578" evidence="2">
    <location>
        <begin position="28"/>
        <end position="275"/>
    </location>
</feature>
<dbReference type="SMART" id="SM00062">
    <property type="entry name" value="PBPb"/>
    <property type="match status" value="1"/>
</dbReference>
<dbReference type="InterPro" id="IPR001638">
    <property type="entry name" value="Solute-binding_3/MltF_N"/>
</dbReference>
<dbReference type="Proteomes" id="UP001165652">
    <property type="component" value="Unassembled WGS sequence"/>
</dbReference>